<dbReference type="AlphaFoldDB" id="A0AAV8ZS53"/>
<evidence type="ECO:0000256" key="2">
    <source>
        <dbReference type="ARBA" id="ARBA00023242"/>
    </source>
</evidence>
<protein>
    <recommendedName>
        <fullName evidence="5">PAS domain-containing protein</fullName>
    </recommendedName>
</protein>
<keyword evidence="3" id="KW-0175">Coiled coil</keyword>
<feature type="compositionally biased region" description="Low complexity" evidence="4">
    <location>
        <begin position="322"/>
        <end position="338"/>
    </location>
</feature>
<keyword evidence="2" id="KW-0539">Nucleus</keyword>
<organism evidence="6 7">
    <name type="scientific">Rhamnusium bicolor</name>
    <dbReference type="NCBI Taxonomy" id="1586634"/>
    <lineage>
        <taxon>Eukaryota</taxon>
        <taxon>Metazoa</taxon>
        <taxon>Ecdysozoa</taxon>
        <taxon>Arthropoda</taxon>
        <taxon>Hexapoda</taxon>
        <taxon>Insecta</taxon>
        <taxon>Pterygota</taxon>
        <taxon>Neoptera</taxon>
        <taxon>Endopterygota</taxon>
        <taxon>Coleoptera</taxon>
        <taxon>Polyphaga</taxon>
        <taxon>Cucujiformia</taxon>
        <taxon>Chrysomeloidea</taxon>
        <taxon>Cerambycidae</taxon>
        <taxon>Lepturinae</taxon>
        <taxon>Rhagiini</taxon>
        <taxon>Rhamnusium</taxon>
    </lineage>
</organism>
<dbReference type="GO" id="GO:1990513">
    <property type="term" value="C:CLOCK-BMAL transcription complex"/>
    <property type="evidence" value="ECO:0007669"/>
    <property type="project" value="TreeGrafter"/>
</dbReference>
<keyword evidence="7" id="KW-1185">Reference proteome</keyword>
<keyword evidence="1" id="KW-0090">Biological rhythms</keyword>
<dbReference type="Proteomes" id="UP001162156">
    <property type="component" value="Unassembled WGS sequence"/>
</dbReference>
<feature type="compositionally biased region" description="Polar residues" evidence="4">
    <location>
        <begin position="353"/>
        <end position="372"/>
    </location>
</feature>
<feature type="domain" description="PAS" evidence="5">
    <location>
        <begin position="205"/>
        <end position="271"/>
    </location>
</feature>
<evidence type="ECO:0000259" key="5">
    <source>
        <dbReference type="SMART" id="SM00091"/>
    </source>
</evidence>
<dbReference type="PANTHER" id="PTHR46055:SF3">
    <property type="entry name" value="CIRCADIAN LOCOMOTER OUTPUT CYCLES PROTEIN KAPUT"/>
    <property type="match status" value="1"/>
</dbReference>
<proteinExistence type="predicted"/>
<sequence>MPEQDFDIYWNYDTIDDDSDDKDSKSTTSKRTFPPWFNVDIRKNIRLKEKAWRTYKMTDNANGLANFKRKRAKIKMDIDISFKNYTTIVENCIQSNPNKFWSYINELAVRSRINEIQEDWKPTFLTNEEFTHLVLEAVDGFIMFPKFHILIRNKEICMPYVLHYFLGSDEDMVQDDNRFNGYSGEADTRPVFVGTGRIQTPQLIKEMPLVDSIKSEFTSRHSLEWKFLFLDHRAPPIIGYLPFELLGTSGYDYYHVDDLNKVVSCHEALMQKAKGLRVTIGFSPKWNSKPEFIVCTHRVVSYTDVMKQSQKRDFNGFENSEESSPSLGGGSSALPWPSKGGSKSVVRHRPASDCTSMSADSPGSRQSVMTSPRSAVTESCYYYLQKPRTSNPLVSQSNSSQQVQPHLQHQPLEIQIQQPQQIEAAQFLESPQYVTSIPVQSMIANFPSPVVLSPLQQIDNMEMSPANSQLQADLQRKHAELQAMIGQQQQELRRVSEQILMARLGILPGSQPQPVVANVPISYQTSNMVSSTTTSGVPTSMAGAPSVIVPVSLPISLPLQHQQHQHQNIMYNVPDSNTQSK</sequence>
<dbReference type="InterPro" id="IPR047230">
    <property type="entry name" value="CLOCK-like"/>
</dbReference>
<feature type="coiled-coil region" evidence="3">
    <location>
        <begin position="471"/>
        <end position="498"/>
    </location>
</feature>
<dbReference type="GO" id="GO:0000978">
    <property type="term" value="F:RNA polymerase II cis-regulatory region sequence-specific DNA binding"/>
    <property type="evidence" value="ECO:0007669"/>
    <property type="project" value="TreeGrafter"/>
</dbReference>
<evidence type="ECO:0000256" key="4">
    <source>
        <dbReference type="SAM" id="MobiDB-lite"/>
    </source>
</evidence>
<dbReference type="PANTHER" id="PTHR46055">
    <property type="entry name" value="CIRCADIAN LOCOMOTER OUTPUT CYCLES PROTEIN KAPUT"/>
    <property type="match status" value="1"/>
</dbReference>
<evidence type="ECO:0000313" key="6">
    <source>
        <dbReference type="EMBL" id="KAJ8967817.1"/>
    </source>
</evidence>
<name>A0AAV8ZS53_9CUCU</name>
<dbReference type="EMBL" id="JANEYF010000822">
    <property type="protein sequence ID" value="KAJ8967817.1"/>
    <property type="molecule type" value="Genomic_DNA"/>
</dbReference>
<dbReference type="Gene3D" id="3.30.450.20">
    <property type="entry name" value="PAS domain"/>
    <property type="match status" value="1"/>
</dbReference>
<dbReference type="CDD" id="cd00130">
    <property type="entry name" value="PAS"/>
    <property type="match status" value="1"/>
</dbReference>
<dbReference type="GO" id="GO:0032922">
    <property type="term" value="P:circadian regulation of gene expression"/>
    <property type="evidence" value="ECO:0007669"/>
    <property type="project" value="InterPro"/>
</dbReference>
<dbReference type="GO" id="GO:0000981">
    <property type="term" value="F:DNA-binding transcription factor activity, RNA polymerase II-specific"/>
    <property type="evidence" value="ECO:0007669"/>
    <property type="project" value="InterPro"/>
</dbReference>
<gene>
    <name evidence="6" type="ORF">NQ314_002616</name>
</gene>
<reference evidence="6" key="1">
    <citation type="journal article" date="2023" name="Insect Mol. Biol.">
        <title>Genome sequencing provides insights into the evolution of gene families encoding plant cell wall-degrading enzymes in longhorned beetles.</title>
        <authorList>
            <person name="Shin N.R."/>
            <person name="Okamura Y."/>
            <person name="Kirsch R."/>
            <person name="Pauchet Y."/>
        </authorList>
    </citation>
    <scope>NUCLEOTIDE SEQUENCE</scope>
    <source>
        <strain evidence="6">RBIC_L_NR</strain>
    </source>
</reference>
<dbReference type="Pfam" id="PF14598">
    <property type="entry name" value="PAS_11"/>
    <property type="match status" value="1"/>
</dbReference>
<dbReference type="InterPro" id="IPR035965">
    <property type="entry name" value="PAS-like_dom_sf"/>
</dbReference>
<dbReference type="InterPro" id="IPR000014">
    <property type="entry name" value="PAS"/>
</dbReference>
<dbReference type="SMART" id="SM00091">
    <property type="entry name" value="PAS"/>
    <property type="match status" value="1"/>
</dbReference>
<feature type="region of interest" description="Disordered" evidence="4">
    <location>
        <begin position="315"/>
        <end position="372"/>
    </location>
</feature>
<evidence type="ECO:0000256" key="1">
    <source>
        <dbReference type="ARBA" id="ARBA00023108"/>
    </source>
</evidence>
<dbReference type="SUPFAM" id="SSF55785">
    <property type="entry name" value="PYP-like sensor domain (PAS domain)"/>
    <property type="match status" value="1"/>
</dbReference>
<comment type="caution">
    <text evidence="6">The sequence shown here is derived from an EMBL/GenBank/DDBJ whole genome shotgun (WGS) entry which is preliminary data.</text>
</comment>
<evidence type="ECO:0000313" key="7">
    <source>
        <dbReference type="Proteomes" id="UP001162156"/>
    </source>
</evidence>
<accession>A0AAV8ZS53</accession>
<evidence type="ECO:0000256" key="3">
    <source>
        <dbReference type="SAM" id="Coils"/>
    </source>
</evidence>